<dbReference type="Proteomes" id="UP000199608">
    <property type="component" value="Unassembled WGS sequence"/>
</dbReference>
<keyword evidence="5" id="KW-0408">Iron</keyword>
<comment type="cofactor">
    <cofactor evidence="1">
        <name>[4Fe-4S] cluster</name>
        <dbReference type="ChEBI" id="CHEBI:49883"/>
    </cofactor>
</comment>
<dbReference type="PROSITE" id="PS51918">
    <property type="entry name" value="RADICAL_SAM"/>
    <property type="match status" value="1"/>
</dbReference>
<evidence type="ECO:0000259" key="7">
    <source>
        <dbReference type="PROSITE" id="PS51918"/>
    </source>
</evidence>
<dbReference type="InterPro" id="IPR013785">
    <property type="entry name" value="Aldolase_TIM"/>
</dbReference>
<feature type="domain" description="Radical SAM core" evidence="7">
    <location>
        <begin position="15"/>
        <end position="243"/>
    </location>
</feature>
<dbReference type="InterPro" id="IPR036390">
    <property type="entry name" value="WH_DNA-bd_sf"/>
</dbReference>
<dbReference type="SUPFAM" id="SSF46785">
    <property type="entry name" value="Winged helix' DNA-binding domain"/>
    <property type="match status" value="1"/>
</dbReference>
<keyword evidence="4" id="KW-0479">Metal-binding</keyword>
<dbReference type="SFLD" id="SFLDS00029">
    <property type="entry name" value="Radical_SAM"/>
    <property type="match status" value="1"/>
</dbReference>
<evidence type="ECO:0000256" key="1">
    <source>
        <dbReference type="ARBA" id="ARBA00001966"/>
    </source>
</evidence>
<name>A0A1H2IPC8_9BACT</name>
<dbReference type="SFLD" id="SFLDG01083">
    <property type="entry name" value="Uncharacterised_Radical_SAM_Su"/>
    <property type="match status" value="1"/>
</dbReference>
<keyword evidence="3" id="KW-0949">S-adenosyl-L-methionine</keyword>
<dbReference type="GO" id="GO:0051539">
    <property type="term" value="F:4 iron, 4 sulfur cluster binding"/>
    <property type="evidence" value="ECO:0007669"/>
    <property type="project" value="UniProtKB-KW"/>
</dbReference>
<keyword evidence="9" id="KW-1185">Reference proteome</keyword>
<dbReference type="GO" id="GO:0046872">
    <property type="term" value="F:metal ion binding"/>
    <property type="evidence" value="ECO:0007669"/>
    <property type="project" value="UniProtKB-KW"/>
</dbReference>
<reference evidence="9" key="1">
    <citation type="submission" date="2016-10" db="EMBL/GenBank/DDBJ databases">
        <authorList>
            <person name="Varghese N."/>
            <person name="Submissions S."/>
        </authorList>
    </citation>
    <scope>NUCLEOTIDE SEQUENCE [LARGE SCALE GENOMIC DNA]</scope>
    <source>
        <strain evidence="9">DSM 3384</strain>
    </source>
</reference>
<proteinExistence type="predicted"/>
<evidence type="ECO:0000313" key="9">
    <source>
        <dbReference type="Proteomes" id="UP000199608"/>
    </source>
</evidence>
<evidence type="ECO:0000256" key="3">
    <source>
        <dbReference type="ARBA" id="ARBA00022691"/>
    </source>
</evidence>
<dbReference type="PANTHER" id="PTHR43787">
    <property type="entry name" value="FEMO COFACTOR BIOSYNTHESIS PROTEIN NIFB-RELATED"/>
    <property type="match status" value="1"/>
</dbReference>
<dbReference type="GO" id="GO:0003824">
    <property type="term" value="F:catalytic activity"/>
    <property type="evidence" value="ECO:0007669"/>
    <property type="project" value="InterPro"/>
</dbReference>
<dbReference type="Pfam" id="PF04055">
    <property type="entry name" value="Radical_SAM"/>
    <property type="match status" value="1"/>
</dbReference>
<dbReference type="RefSeq" id="WP_092235755.1">
    <property type="nucleotide sequence ID" value="NZ_FNLL01000009.1"/>
</dbReference>
<keyword evidence="2" id="KW-0004">4Fe-4S</keyword>
<dbReference type="PANTHER" id="PTHR43787:SF11">
    <property type="entry name" value="UPF0026 PROTEIN SLR1464"/>
    <property type="match status" value="1"/>
</dbReference>
<dbReference type="InterPro" id="IPR058240">
    <property type="entry name" value="rSAM_sf"/>
</dbReference>
<accession>A0A1H2IPC8</accession>
<dbReference type="CDD" id="cd01335">
    <property type="entry name" value="Radical_SAM"/>
    <property type="match status" value="1"/>
</dbReference>
<evidence type="ECO:0000256" key="6">
    <source>
        <dbReference type="ARBA" id="ARBA00023014"/>
    </source>
</evidence>
<gene>
    <name evidence="8" type="ORF">SAMN04487931_10952</name>
</gene>
<sequence>MQYHHIFGPVPSRRLGISLGVDLVTHKTCSLDCIYCECGKTTRLTMEQKEYVRFKDVKKELDHFWQHNDDPDYITFSGAGEPTLNSKLGQVIGYIKEKKPHINVAVLTNSTLFFDPTVRHALLKADLVVPSLDAVSDKAFARINRPGKTLDTNEIVKGIEAFAKEYKGKIWLEIFILPGINDSTSDLLLLKEAVQKIQPNLVQINTLDRPGTLAGIKPASRSELERAIQIIGFPNSQIIAKVDKNIRAHIQRENIKAAIVETIHRRPCTKQDLLKILGVEKEVIDNHITILEQEGKIVGKTQERGVFYQTLKDS</sequence>
<dbReference type="InterPro" id="IPR036388">
    <property type="entry name" value="WH-like_DNA-bd_sf"/>
</dbReference>
<dbReference type="SUPFAM" id="SSF102114">
    <property type="entry name" value="Radical SAM enzymes"/>
    <property type="match status" value="1"/>
</dbReference>
<dbReference type="Gene3D" id="1.10.10.10">
    <property type="entry name" value="Winged helix-like DNA-binding domain superfamily/Winged helix DNA-binding domain"/>
    <property type="match status" value="1"/>
</dbReference>
<protein>
    <submittedName>
        <fullName evidence="8">Wyosine [tRNA(Phe)-imidazoG37] synthetase, radical SAM superfamily</fullName>
    </submittedName>
</protein>
<evidence type="ECO:0000256" key="4">
    <source>
        <dbReference type="ARBA" id="ARBA00022723"/>
    </source>
</evidence>
<dbReference type="Gene3D" id="3.20.20.70">
    <property type="entry name" value="Aldolase class I"/>
    <property type="match status" value="1"/>
</dbReference>
<dbReference type="InterPro" id="IPR007197">
    <property type="entry name" value="rSAM"/>
</dbReference>
<dbReference type="EMBL" id="FNLL01000009">
    <property type="protein sequence ID" value="SDU45825.1"/>
    <property type="molecule type" value="Genomic_DNA"/>
</dbReference>
<evidence type="ECO:0000256" key="5">
    <source>
        <dbReference type="ARBA" id="ARBA00023004"/>
    </source>
</evidence>
<keyword evidence="6" id="KW-0411">Iron-sulfur</keyword>
<organism evidence="8 9">
    <name type="scientific">Desulfobacula phenolica</name>
    <dbReference type="NCBI Taxonomy" id="90732"/>
    <lineage>
        <taxon>Bacteria</taxon>
        <taxon>Pseudomonadati</taxon>
        <taxon>Thermodesulfobacteriota</taxon>
        <taxon>Desulfobacteria</taxon>
        <taxon>Desulfobacterales</taxon>
        <taxon>Desulfobacteraceae</taxon>
        <taxon>Desulfobacula</taxon>
    </lineage>
</organism>
<dbReference type="InterPro" id="IPR040084">
    <property type="entry name" value="GTPase_Obg"/>
</dbReference>
<dbReference type="AlphaFoldDB" id="A0A1H2IPC8"/>
<evidence type="ECO:0000256" key="2">
    <source>
        <dbReference type="ARBA" id="ARBA00022485"/>
    </source>
</evidence>
<evidence type="ECO:0000313" key="8">
    <source>
        <dbReference type="EMBL" id="SDU45825.1"/>
    </source>
</evidence>